<evidence type="ECO:0000313" key="2">
    <source>
        <dbReference type="EMBL" id="AKT42725.1"/>
    </source>
</evidence>
<evidence type="ECO:0000313" key="3">
    <source>
        <dbReference type="Proteomes" id="UP000067626"/>
    </source>
</evidence>
<dbReference type="Proteomes" id="UP000067626">
    <property type="component" value="Chromosome"/>
</dbReference>
<dbReference type="STRING" id="52.CMC5_069520"/>
<sequence>MSSLGFTGHVADLDLGLVNMKGRIYDPKLGRFLTPDPLVPRPCFGQSWNGYSYVLNSPLSLVDPSRFQEQPPATEGGCSQGCTIWVFGPPREPKPPEPPKVVEGTLEEAAAVVPAALLHGRRKFRGGACNVAARADGLRGAGKSPCPSRPAARFSSDSRAGGLGGSDDGREAPRERGLEAEGARWCVRFPHLGVMKWRCASAKVIGRFSNSSSLIRRARRRSTS</sequence>
<proteinExistence type="predicted"/>
<gene>
    <name evidence="2" type="ORF">CMC5_069520</name>
</gene>
<keyword evidence="3" id="KW-1185">Reference proteome</keyword>
<dbReference type="Gene3D" id="2.180.10.10">
    <property type="entry name" value="RHS repeat-associated core"/>
    <property type="match status" value="1"/>
</dbReference>
<accession>A0A0K1EP85</accession>
<name>A0A0K1EP85_CHOCO</name>
<dbReference type="KEGG" id="ccro:CMC5_069520"/>
<evidence type="ECO:0000256" key="1">
    <source>
        <dbReference type="SAM" id="MobiDB-lite"/>
    </source>
</evidence>
<protein>
    <recommendedName>
        <fullName evidence="4">RHS repeat-associated core domain-containing protein</fullName>
    </recommendedName>
</protein>
<dbReference type="NCBIfam" id="TIGR03696">
    <property type="entry name" value="Rhs_assc_core"/>
    <property type="match status" value="1"/>
</dbReference>
<feature type="region of interest" description="Disordered" evidence="1">
    <location>
        <begin position="139"/>
        <end position="177"/>
    </location>
</feature>
<evidence type="ECO:0008006" key="4">
    <source>
        <dbReference type="Google" id="ProtNLM"/>
    </source>
</evidence>
<dbReference type="AlphaFoldDB" id="A0A0K1EP85"/>
<feature type="compositionally biased region" description="Basic and acidic residues" evidence="1">
    <location>
        <begin position="167"/>
        <end position="177"/>
    </location>
</feature>
<dbReference type="InterPro" id="IPR022385">
    <property type="entry name" value="Rhs_assc_core"/>
</dbReference>
<reference evidence="2 3" key="1">
    <citation type="submission" date="2015-07" db="EMBL/GenBank/DDBJ databases">
        <title>Genome analysis of myxobacterium Chondromyces crocatus Cm c5 reveals a high potential for natural compound synthesis and the genetic basis for the loss of fruiting body formation.</title>
        <authorList>
            <person name="Zaburannyi N."/>
            <person name="Bunk B."/>
            <person name="Maier J."/>
            <person name="Overmann J."/>
            <person name="Mueller R."/>
        </authorList>
    </citation>
    <scope>NUCLEOTIDE SEQUENCE [LARGE SCALE GENOMIC DNA]</scope>
    <source>
        <strain evidence="2 3">Cm c5</strain>
    </source>
</reference>
<dbReference type="EMBL" id="CP012159">
    <property type="protein sequence ID" value="AKT42725.1"/>
    <property type="molecule type" value="Genomic_DNA"/>
</dbReference>
<organism evidence="2 3">
    <name type="scientific">Chondromyces crocatus</name>
    <dbReference type="NCBI Taxonomy" id="52"/>
    <lineage>
        <taxon>Bacteria</taxon>
        <taxon>Pseudomonadati</taxon>
        <taxon>Myxococcota</taxon>
        <taxon>Polyangia</taxon>
        <taxon>Polyangiales</taxon>
        <taxon>Polyangiaceae</taxon>
        <taxon>Chondromyces</taxon>
    </lineage>
</organism>